<protein>
    <recommendedName>
        <fullName evidence="3">DUF4468 domain-containing protein</fullName>
    </recommendedName>
</protein>
<dbReference type="Proteomes" id="UP000829647">
    <property type="component" value="Plasmid unnamed2"/>
</dbReference>
<accession>A0ABY4JHC0</accession>
<reference evidence="1 2" key="1">
    <citation type="submission" date="2022-04" db="EMBL/GenBank/DDBJ databases">
        <title>Hymenobacter sp. isolated from the air.</title>
        <authorList>
            <person name="Won M."/>
            <person name="Lee C.-M."/>
            <person name="Woen H.-Y."/>
            <person name="Kwon S.-W."/>
        </authorList>
    </citation>
    <scope>NUCLEOTIDE SEQUENCE [LARGE SCALE GENOMIC DNA]</scope>
    <source>
        <strain evidence="2">5516 S-25</strain>
        <plasmid evidence="1 2">unnamed2</plasmid>
    </source>
</reference>
<proteinExistence type="predicted"/>
<sequence length="238" mass="26630">MIMFTSQLLSKRTSIFVLSAFTGVRDRREQVSLSYLKSRQMSDSNTGSFAEKARAMFAKEDAEKAKEAAAHETAERRRERLAAESSAIYQQLTAEIAQQVKAQIEAVGRIFSLPAHSQKGAEIEIVVRDKWLLTVRFSGLAVTLDVYNLAAQNNPRMREESASQDHGRYRLELDNKELWQWKYEGGSAPRVRAAVFSPSAHAPSNLTNEALVAHILDKALTLANEDTPRKSGNAFQVF</sequence>
<name>A0ABY4JHC0_9BACT</name>
<evidence type="ECO:0000313" key="1">
    <source>
        <dbReference type="EMBL" id="UPL51394.1"/>
    </source>
</evidence>
<evidence type="ECO:0000313" key="2">
    <source>
        <dbReference type="Proteomes" id="UP000829647"/>
    </source>
</evidence>
<keyword evidence="1" id="KW-0614">Plasmid</keyword>
<dbReference type="EMBL" id="CP095850">
    <property type="protein sequence ID" value="UPL51394.1"/>
    <property type="molecule type" value="Genomic_DNA"/>
</dbReference>
<dbReference type="RefSeq" id="WP_247977206.1">
    <property type="nucleotide sequence ID" value="NZ_CP095850.1"/>
</dbReference>
<keyword evidence="2" id="KW-1185">Reference proteome</keyword>
<evidence type="ECO:0008006" key="3">
    <source>
        <dbReference type="Google" id="ProtNLM"/>
    </source>
</evidence>
<gene>
    <name evidence="1" type="ORF">MWH26_19865</name>
</gene>
<geneLocation type="plasmid" evidence="1 2">
    <name>unnamed2</name>
</geneLocation>
<organism evidence="1 2">
    <name type="scientific">Hymenobacter sublimis</name>
    <dbReference type="NCBI Taxonomy" id="2933777"/>
    <lineage>
        <taxon>Bacteria</taxon>
        <taxon>Pseudomonadati</taxon>
        <taxon>Bacteroidota</taxon>
        <taxon>Cytophagia</taxon>
        <taxon>Cytophagales</taxon>
        <taxon>Hymenobacteraceae</taxon>
        <taxon>Hymenobacter</taxon>
    </lineage>
</organism>